<organism evidence="5 6">
    <name type="scientific">Salicibibacter halophilus</name>
    <dbReference type="NCBI Taxonomy" id="2502791"/>
    <lineage>
        <taxon>Bacteria</taxon>
        <taxon>Bacillati</taxon>
        <taxon>Bacillota</taxon>
        <taxon>Bacilli</taxon>
        <taxon>Bacillales</taxon>
        <taxon>Bacillaceae</taxon>
        <taxon>Salicibibacter</taxon>
    </lineage>
</organism>
<evidence type="ECO:0000256" key="3">
    <source>
        <dbReference type="PROSITE-ProRule" id="PRU00529"/>
    </source>
</evidence>
<keyword evidence="6" id="KW-1185">Reference proteome</keyword>
<feature type="domain" description="THUMP" evidence="4">
    <location>
        <begin position="44"/>
        <end position="154"/>
    </location>
</feature>
<evidence type="ECO:0000259" key="4">
    <source>
        <dbReference type="PROSITE" id="PS51165"/>
    </source>
</evidence>
<dbReference type="PANTHER" id="PTHR47313">
    <property type="entry name" value="RIBOSOMAL RNA LARGE SUBUNIT METHYLTRANSFERASE K/L"/>
    <property type="match status" value="1"/>
</dbReference>
<dbReference type="InterPro" id="IPR029063">
    <property type="entry name" value="SAM-dependent_MTases_sf"/>
</dbReference>
<dbReference type="EMBL" id="CP035485">
    <property type="protein sequence ID" value="QDI90049.1"/>
    <property type="molecule type" value="Genomic_DNA"/>
</dbReference>
<evidence type="ECO:0000313" key="5">
    <source>
        <dbReference type="EMBL" id="QDI90049.1"/>
    </source>
</evidence>
<dbReference type="GO" id="GO:0008990">
    <property type="term" value="F:rRNA (guanine-N2-)-methyltransferase activity"/>
    <property type="evidence" value="ECO:0007669"/>
    <property type="project" value="TreeGrafter"/>
</dbReference>
<dbReference type="CDD" id="cd11715">
    <property type="entry name" value="THUMP_AdoMetMT"/>
    <property type="match status" value="1"/>
</dbReference>
<dbReference type="PROSITE" id="PS51165">
    <property type="entry name" value="THUMP"/>
    <property type="match status" value="1"/>
</dbReference>
<evidence type="ECO:0000256" key="1">
    <source>
        <dbReference type="ARBA" id="ARBA00022603"/>
    </source>
</evidence>
<keyword evidence="3" id="KW-0694">RNA-binding</keyword>
<keyword evidence="1 5" id="KW-0489">Methyltransferase</keyword>
<dbReference type="Pfam" id="PF22020">
    <property type="entry name" value="RlmL_1st"/>
    <property type="match status" value="1"/>
</dbReference>
<dbReference type="Pfam" id="PF02926">
    <property type="entry name" value="THUMP"/>
    <property type="match status" value="1"/>
</dbReference>
<gene>
    <name evidence="5" type="ORF">EPH95_01725</name>
</gene>
<dbReference type="Gene3D" id="3.30.2130.30">
    <property type="match status" value="1"/>
</dbReference>
<dbReference type="RefSeq" id="WP_142086796.1">
    <property type="nucleotide sequence ID" value="NZ_CP035485.1"/>
</dbReference>
<proteinExistence type="predicted"/>
<evidence type="ECO:0000256" key="2">
    <source>
        <dbReference type="ARBA" id="ARBA00022679"/>
    </source>
</evidence>
<dbReference type="SUPFAM" id="SSF53335">
    <property type="entry name" value="S-adenosyl-L-methionine-dependent methyltransferases"/>
    <property type="match status" value="1"/>
</dbReference>
<dbReference type="Proteomes" id="UP000319756">
    <property type="component" value="Chromosome"/>
</dbReference>
<dbReference type="InterPro" id="IPR002052">
    <property type="entry name" value="DNA_methylase_N6_adenine_CS"/>
</dbReference>
<sequence>MGTYTYIATATMGLESIVTKEVQKLGYETTVENGKVIFEGDELALCRANLWLRTADRVKLKIGGFTATSFEELFEGTKALPWEAFIPVYGTFPVVGRSVKSQLYSVPDCQRIVKKAVVERLKQTYNQSWFSEDGPLFKIEVALLKDEVTLTLDTTGDGLHKRGYRRLHGEAPLKETLAAAMIHLTNWQPDSDMAFLDPFSGSGTIPIEAALMAKNIAPGIQRGFQAEQWPFMNDSIWAKAREEARDLAQTTSRPAIYGSDRDEKMTALASENATLAGVGEIEWKTKHVKDLRRVAARGVLVCNPPYGTRMEERDTIQNLYETLGRVSEKHFQGWSVYVLTANEQFEKFYGQNATKKRKLFNGNIKTDYYQFWAKKKA</sequence>
<name>A0A514LDX3_9BACI</name>
<evidence type="ECO:0000313" key="6">
    <source>
        <dbReference type="Proteomes" id="UP000319756"/>
    </source>
</evidence>
<dbReference type="InterPro" id="IPR054170">
    <property type="entry name" value="RlmL_1st"/>
</dbReference>
<dbReference type="AlphaFoldDB" id="A0A514LDX3"/>
<reference evidence="6" key="1">
    <citation type="submission" date="2019-01" db="EMBL/GenBank/DDBJ databases">
        <title>Genomic analysis of Salicibibacter sp. NKC3-5.</title>
        <authorList>
            <person name="Oh Y.J."/>
        </authorList>
    </citation>
    <scope>NUCLEOTIDE SEQUENCE [LARGE SCALE GENOMIC DNA]</scope>
    <source>
        <strain evidence="6">NKC3-5</strain>
    </source>
</reference>
<protein>
    <submittedName>
        <fullName evidence="5">Class I SAM-dependent RNA methyltransferase</fullName>
    </submittedName>
</protein>
<dbReference type="SMART" id="SM00981">
    <property type="entry name" value="THUMP"/>
    <property type="match status" value="1"/>
</dbReference>
<dbReference type="KEGG" id="sale:EPH95_01725"/>
<keyword evidence="2 5" id="KW-0808">Transferase</keyword>
<dbReference type="PANTHER" id="PTHR47313:SF1">
    <property type="entry name" value="RIBOSOMAL RNA LARGE SUBUNIT METHYLTRANSFERASE K_L"/>
    <property type="match status" value="1"/>
</dbReference>
<dbReference type="PROSITE" id="PS00092">
    <property type="entry name" value="N6_MTASE"/>
    <property type="match status" value="1"/>
</dbReference>
<dbReference type="InterPro" id="IPR004114">
    <property type="entry name" value="THUMP_dom"/>
</dbReference>
<dbReference type="Pfam" id="PF01170">
    <property type="entry name" value="UPF0020"/>
    <property type="match status" value="1"/>
</dbReference>
<accession>A0A514LDX3</accession>
<dbReference type="InterPro" id="IPR000241">
    <property type="entry name" value="RlmKL-like_Mtase"/>
</dbReference>
<dbReference type="GO" id="GO:0003723">
    <property type="term" value="F:RNA binding"/>
    <property type="evidence" value="ECO:0007669"/>
    <property type="project" value="UniProtKB-UniRule"/>
</dbReference>
<dbReference type="Gene3D" id="3.40.50.150">
    <property type="entry name" value="Vaccinia Virus protein VP39"/>
    <property type="match status" value="1"/>
</dbReference>
<dbReference type="OrthoDB" id="9809404at2"/>
<dbReference type="GO" id="GO:0070043">
    <property type="term" value="F:rRNA (guanine-N7-)-methyltransferase activity"/>
    <property type="evidence" value="ECO:0007669"/>
    <property type="project" value="TreeGrafter"/>
</dbReference>